<evidence type="ECO:0000259" key="10">
    <source>
        <dbReference type="Pfam" id="PF21159"/>
    </source>
</evidence>
<dbReference type="Pfam" id="PF22638">
    <property type="entry name" value="FlgK_D1"/>
    <property type="match status" value="1"/>
</dbReference>
<evidence type="ECO:0000256" key="4">
    <source>
        <dbReference type="ARBA" id="ARBA00016244"/>
    </source>
</evidence>
<dbReference type="GO" id="GO:0009424">
    <property type="term" value="C:bacterial-type flagellum hook"/>
    <property type="evidence" value="ECO:0007669"/>
    <property type="project" value="InterPro"/>
</dbReference>
<dbReference type="GO" id="GO:0005198">
    <property type="term" value="F:structural molecule activity"/>
    <property type="evidence" value="ECO:0007669"/>
    <property type="project" value="InterPro"/>
</dbReference>
<dbReference type="EMBL" id="QYUQ01000002">
    <property type="protein sequence ID" value="RJG01174.1"/>
    <property type="molecule type" value="Genomic_DNA"/>
</dbReference>
<proteinExistence type="inferred from homology"/>
<evidence type="ECO:0000259" key="8">
    <source>
        <dbReference type="Pfam" id="PF06429"/>
    </source>
</evidence>
<dbReference type="Pfam" id="PF21158">
    <property type="entry name" value="flgK_1st_1"/>
    <property type="match status" value="1"/>
</dbReference>
<dbReference type="SUPFAM" id="SSF64518">
    <property type="entry name" value="Phase 1 flagellin"/>
    <property type="match status" value="2"/>
</dbReference>
<accession>A0A3A3FZS3</accession>
<feature type="domain" description="Flagellar hook-associated protein 1 D2-like" evidence="9">
    <location>
        <begin position="338"/>
        <end position="413"/>
    </location>
</feature>
<dbReference type="Pfam" id="PF21159">
    <property type="entry name" value="FlgK_2nd"/>
    <property type="match status" value="1"/>
</dbReference>
<dbReference type="Proteomes" id="UP000266327">
    <property type="component" value="Unassembled WGS sequence"/>
</dbReference>
<dbReference type="InterPro" id="IPR010930">
    <property type="entry name" value="Flg_bb/hook_C_dom"/>
</dbReference>
<dbReference type="InterPro" id="IPR053927">
    <property type="entry name" value="FlgK_helical"/>
</dbReference>
<keyword evidence="6" id="KW-0975">Bacterial flagellum</keyword>
<evidence type="ECO:0000256" key="1">
    <source>
        <dbReference type="ARBA" id="ARBA00004365"/>
    </source>
</evidence>
<dbReference type="InterPro" id="IPR049119">
    <property type="entry name" value="FlgK_D2-like"/>
</dbReference>
<dbReference type="InterPro" id="IPR049474">
    <property type="entry name" value="FlgK_D3"/>
</dbReference>
<keyword evidence="12" id="KW-0969">Cilium</keyword>
<dbReference type="OrthoDB" id="9802553at2"/>
<dbReference type="PANTHER" id="PTHR30033:SF1">
    <property type="entry name" value="FLAGELLAR HOOK-ASSOCIATED PROTEIN 1"/>
    <property type="match status" value="1"/>
</dbReference>
<evidence type="ECO:0000256" key="2">
    <source>
        <dbReference type="ARBA" id="ARBA00004613"/>
    </source>
</evidence>
<keyword evidence="5" id="KW-0964">Secreted</keyword>
<dbReference type="AlphaFoldDB" id="A0A3A3FZS3"/>
<keyword evidence="12" id="KW-0282">Flagellum</keyword>
<keyword evidence="12" id="KW-0966">Cell projection</keyword>
<feature type="domain" description="Flagellar basal body rod protein N-terminal" evidence="7">
    <location>
        <begin position="7"/>
        <end position="35"/>
    </location>
</feature>
<comment type="similarity">
    <text evidence="3">Belongs to the flagella basal body rod proteins family.</text>
</comment>
<feature type="domain" description="Flagellar basal-body/hook protein C-terminal" evidence="8">
    <location>
        <begin position="606"/>
        <end position="644"/>
    </location>
</feature>
<dbReference type="GO" id="GO:0044780">
    <property type="term" value="P:bacterial-type flagellum assembly"/>
    <property type="evidence" value="ECO:0007669"/>
    <property type="project" value="InterPro"/>
</dbReference>
<feature type="domain" description="Flagellar hook-associated protein FlgK helical" evidence="11">
    <location>
        <begin position="94"/>
        <end position="327"/>
    </location>
</feature>
<comment type="subcellular location">
    <subcellularLocation>
        <location evidence="1">Bacterial flagellum</location>
    </subcellularLocation>
    <subcellularLocation>
        <location evidence="2">Secreted</location>
    </subcellularLocation>
</comment>
<comment type="caution">
    <text evidence="12">The sequence shown here is derived from an EMBL/GenBank/DDBJ whole genome shotgun (WGS) entry which is preliminary data.</text>
</comment>
<evidence type="ECO:0000259" key="7">
    <source>
        <dbReference type="Pfam" id="PF00460"/>
    </source>
</evidence>
<evidence type="ECO:0000259" key="9">
    <source>
        <dbReference type="Pfam" id="PF21158"/>
    </source>
</evidence>
<keyword evidence="13" id="KW-1185">Reference proteome</keyword>
<organism evidence="12 13">
    <name type="scientific">Noviherbaspirillum sedimenti</name>
    <dbReference type="NCBI Taxonomy" id="2320865"/>
    <lineage>
        <taxon>Bacteria</taxon>
        <taxon>Pseudomonadati</taxon>
        <taxon>Pseudomonadota</taxon>
        <taxon>Betaproteobacteria</taxon>
        <taxon>Burkholderiales</taxon>
        <taxon>Oxalobacteraceae</taxon>
        <taxon>Noviherbaspirillum</taxon>
    </lineage>
</organism>
<evidence type="ECO:0000259" key="11">
    <source>
        <dbReference type="Pfam" id="PF22638"/>
    </source>
</evidence>
<evidence type="ECO:0000256" key="6">
    <source>
        <dbReference type="ARBA" id="ARBA00023143"/>
    </source>
</evidence>
<evidence type="ECO:0000313" key="12">
    <source>
        <dbReference type="EMBL" id="RJG01174.1"/>
    </source>
</evidence>
<name>A0A3A3FZS3_9BURK</name>
<dbReference type="InterPro" id="IPR001444">
    <property type="entry name" value="Flag_bb_rod_N"/>
</dbReference>
<dbReference type="Pfam" id="PF00460">
    <property type="entry name" value="Flg_bb_rod"/>
    <property type="match status" value="1"/>
</dbReference>
<dbReference type="Pfam" id="PF06429">
    <property type="entry name" value="Flg_bbr_C"/>
    <property type="match status" value="1"/>
</dbReference>
<gene>
    <name evidence="12" type="primary">flgK</name>
    <name evidence="12" type="ORF">D3878_05895</name>
</gene>
<sequence length="646" mass="65926">MMANILSIGQTALTAAQVGLSTTGHNIANANTEGYSRQVVVQGAVAGEQSSYGFVGKGTEVTMVKRVYNEFLAGQVLNSQTSQNALSSYYSQVKQINNMFADPTAGITPAMQDFFKGVQSLAADPSSGAARQTLIASAQTLAGQFQSMDGRLDQLREGVNGDIQSSIASINSLASQIAKLNDTISTVQAGNGGKPANDLLDQRDKLVADLSKEIKVTVVKQGSEYNIAIGNGQSLVVGGRTFGLTPVISATDPTRLQVGYKGNNGTISLAEAALTGGKLGGVLEFRSQTLDKVQNELGRIAIGLGGAFNAQHQLGQDLNGALGGEFFKVATPKVNASTLNTGNATVSANISNAGALTGSDYRFEFIGPAEYRVTRLMDGALTSATTLPISVDGLEFEVASGSMAAGDVFLVKPTVNGAAGFGVTISDTAKIAAAAPVRTGADSDNAGSGKISAGTVAAGFSAATVTPAISLAYNAAAGELTGFPALPVTLTSNGSSTVYPAGTPVPYTEGATVSFGNISFEISGTPADGDSFTIGSNGGGIGDNRNALLLGALQSAKTLSNGTATFQGVFGQMVNMVGNKTHELDVNMAAETTLLAQAVAAQQGESGVNLDEEAANLLRYQQAYQAAGKVMQTASKLFDVLLTLGQ</sequence>
<protein>
    <recommendedName>
        <fullName evidence="4">Flagellar hook-associated protein 1</fullName>
    </recommendedName>
</protein>
<dbReference type="GO" id="GO:0005576">
    <property type="term" value="C:extracellular region"/>
    <property type="evidence" value="ECO:0007669"/>
    <property type="project" value="UniProtKB-SubCell"/>
</dbReference>
<dbReference type="InterPro" id="IPR002371">
    <property type="entry name" value="FlgK"/>
</dbReference>
<dbReference type="PRINTS" id="PR01005">
    <property type="entry name" value="FLGHOOKAP1"/>
</dbReference>
<dbReference type="NCBIfam" id="TIGR02492">
    <property type="entry name" value="flgK_ends"/>
    <property type="match status" value="1"/>
</dbReference>
<evidence type="ECO:0000313" key="13">
    <source>
        <dbReference type="Proteomes" id="UP000266327"/>
    </source>
</evidence>
<feature type="domain" description="Flagellar hook-associated protein 1 D3" evidence="10">
    <location>
        <begin position="436"/>
        <end position="535"/>
    </location>
</feature>
<reference evidence="13" key="1">
    <citation type="submission" date="2018-09" db="EMBL/GenBank/DDBJ databases">
        <authorList>
            <person name="Zhu H."/>
        </authorList>
    </citation>
    <scope>NUCLEOTIDE SEQUENCE [LARGE SCALE GENOMIC DNA]</scope>
    <source>
        <strain evidence="13">K1S02-23</strain>
    </source>
</reference>
<evidence type="ECO:0000256" key="5">
    <source>
        <dbReference type="ARBA" id="ARBA00022525"/>
    </source>
</evidence>
<evidence type="ECO:0000256" key="3">
    <source>
        <dbReference type="ARBA" id="ARBA00009677"/>
    </source>
</evidence>
<dbReference type="PANTHER" id="PTHR30033">
    <property type="entry name" value="FLAGELLAR HOOK-ASSOCIATED PROTEIN 1"/>
    <property type="match status" value="1"/>
</dbReference>